<sequence>MLLCLRATALVGRNRCRPEAGYQPHSGDAGKAGSVSAPAYPGYRESGVDWIGAVPAHWNVTPLKGLIERNDGGVWGSDPDGVKDTVVLRSTEQTVDGRWRIEDPAVRKLTADEIEATLLIEGDLLLTKSSGSSLHIGKTTLVDRRVAALRCCYSNFMQRIRLNSSLLPELAWYVLNSDLARIQFDFLSNSTTGLANLNGTIIGRVIVPVPPLDEQRDIADFLGRECSKIDTLIAEQERLVALLDEKRQAVISQAVTRGLNHDVPMKDLGIEWLGAIPAHWELTRLKHFVGGLTVGVVVTPTKYYADDGVPALRSLNVREMRLVDENLVFFRPDAHAELQKSALRIDDLVAVRTGKPGTTAVVGPDFDGANCIDLIIIRKSSAFSSRFLAYAMNSETCRVQYELGAEGAIHTHFNVETASNLKIALPPRAEQNEITEYLDQTCGELDSLREEAERAISLLRERRAALISAAVTGKIDVRGLVPLEEAA</sequence>
<proteinExistence type="inferred from homology"/>
<evidence type="ECO:0000256" key="2">
    <source>
        <dbReference type="ARBA" id="ARBA00022747"/>
    </source>
</evidence>
<keyword evidence="2" id="KW-0680">Restriction system</keyword>
<keyword evidence="6" id="KW-0540">Nuclease</keyword>
<comment type="caution">
    <text evidence="6">The sequence shown here is derived from an EMBL/GenBank/DDBJ whole genome shotgun (WGS) entry which is preliminary data.</text>
</comment>
<dbReference type="InterPro" id="IPR000055">
    <property type="entry name" value="Restrct_endonuc_typeI_TRD"/>
</dbReference>
<evidence type="ECO:0000256" key="4">
    <source>
        <dbReference type="SAM" id="Coils"/>
    </source>
</evidence>
<reference evidence="7" key="1">
    <citation type="submission" date="2018-05" db="EMBL/GenBank/DDBJ databases">
        <authorList>
            <person name="Du Z."/>
            <person name="Wang X."/>
        </authorList>
    </citation>
    <scope>NUCLEOTIDE SEQUENCE [LARGE SCALE GENOMIC DNA]</scope>
    <source>
        <strain evidence="7">CQN31</strain>
    </source>
</reference>
<dbReference type="PANTHER" id="PTHR43140:SF1">
    <property type="entry name" value="TYPE I RESTRICTION ENZYME ECOKI SPECIFICITY SUBUNIT"/>
    <property type="match status" value="1"/>
</dbReference>
<dbReference type="Gene3D" id="1.10.287.1120">
    <property type="entry name" value="Bipartite methylase S protein"/>
    <property type="match status" value="1"/>
</dbReference>
<accession>A0A317FGG0</accession>
<dbReference type="GO" id="GO:0004519">
    <property type="term" value="F:endonuclease activity"/>
    <property type="evidence" value="ECO:0007669"/>
    <property type="project" value="UniProtKB-KW"/>
</dbReference>
<evidence type="ECO:0000313" key="6">
    <source>
        <dbReference type="EMBL" id="PWS37127.1"/>
    </source>
</evidence>
<comment type="similarity">
    <text evidence="1">Belongs to the type-I restriction system S methylase family.</text>
</comment>
<organism evidence="6 7">
    <name type="scientific">Falsiroseomonas bella</name>
    <dbReference type="NCBI Taxonomy" id="2184016"/>
    <lineage>
        <taxon>Bacteria</taxon>
        <taxon>Pseudomonadati</taxon>
        <taxon>Pseudomonadota</taxon>
        <taxon>Alphaproteobacteria</taxon>
        <taxon>Acetobacterales</taxon>
        <taxon>Roseomonadaceae</taxon>
        <taxon>Falsiroseomonas</taxon>
    </lineage>
</organism>
<dbReference type="InterPro" id="IPR044946">
    <property type="entry name" value="Restrct_endonuc_typeI_TRD_sf"/>
</dbReference>
<dbReference type="Gene3D" id="3.90.220.20">
    <property type="entry name" value="DNA methylase specificity domains"/>
    <property type="match status" value="2"/>
</dbReference>
<dbReference type="SUPFAM" id="SSF116734">
    <property type="entry name" value="DNA methylase specificity domain"/>
    <property type="match status" value="2"/>
</dbReference>
<dbReference type="GO" id="GO:0003677">
    <property type="term" value="F:DNA binding"/>
    <property type="evidence" value="ECO:0007669"/>
    <property type="project" value="UniProtKB-KW"/>
</dbReference>
<keyword evidence="6" id="KW-0255">Endonuclease</keyword>
<keyword evidence="6" id="KW-0378">Hydrolase</keyword>
<evidence type="ECO:0000259" key="5">
    <source>
        <dbReference type="Pfam" id="PF01420"/>
    </source>
</evidence>
<name>A0A317FGG0_9PROT</name>
<dbReference type="Proteomes" id="UP000245765">
    <property type="component" value="Unassembled WGS sequence"/>
</dbReference>
<keyword evidence="3" id="KW-0238">DNA-binding</keyword>
<evidence type="ECO:0000313" key="7">
    <source>
        <dbReference type="Proteomes" id="UP000245765"/>
    </source>
</evidence>
<keyword evidence="4" id="KW-0175">Coiled coil</keyword>
<dbReference type="InterPro" id="IPR051212">
    <property type="entry name" value="Type-I_RE_S_subunit"/>
</dbReference>
<gene>
    <name evidence="6" type="ORF">DFH01_09670</name>
</gene>
<feature type="domain" description="Type I restriction modification DNA specificity" evidence="5">
    <location>
        <begin position="97"/>
        <end position="223"/>
    </location>
</feature>
<evidence type="ECO:0000256" key="3">
    <source>
        <dbReference type="ARBA" id="ARBA00023125"/>
    </source>
</evidence>
<keyword evidence="7" id="KW-1185">Reference proteome</keyword>
<dbReference type="GO" id="GO:0009307">
    <property type="term" value="P:DNA restriction-modification system"/>
    <property type="evidence" value="ECO:0007669"/>
    <property type="project" value="UniProtKB-KW"/>
</dbReference>
<feature type="coiled-coil region" evidence="4">
    <location>
        <begin position="442"/>
        <end position="469"/>
    </location>
</feature>
<dbReference type="EMBL" id="QGNA01000002">
    <property type="protein sequence ID" value="PWS37127.1"/>
    <property type="molecule type" value="Genomic_DNA"/>
</dbReference>
<dbReference type="Pfam" id="PF01420">
    <property type="entry name" value="Methylase_S"/>
    <property type="match status" value="1"/>
</dbReference>
<dbReference type="AlphaFoldDB" id="A0A317FGG0"/>
<protein>
    <submittedName>
        <fullName evidence="6">Restriction endonuclease subunit S</fullName>
    </submittedName>
</protein>
<dbReference type="PANTHER" id="PTHR43140">
    <property type="entry name" value="TYPE-1 RESTRICTION ENZYME ECOKI SPECIFICITY PROTEIN"/>
    <property type="match status" value="1"/>
</dbReference>
<evidence type="ECO:0000256" key="1">
    <source>
        <dbReference type="ARBA" id="ARBA00010923"/>
    </source>
</evidence>